<reference evidence="1 2" key="1">
    <citation type="journal article" date="2019" name="Genome Biol. Evol.">
        <title>Insights into the evolution of the New World diploid cottons (Gossypium, subgenus Houzingenia) based on genome sequencing.</title>
        <authorList>
            <person name="Grover C.E."/>
            <person name="Arick M.A. 2nd"/>
            <person name="Thrash A."/>
            <person name="Conover J.L."/>
            <person name="Sanders W.S."/>
            <person name="Peterson D.G."/>
            <person name="Frelichowski J.E."/>
            <person name="Scheffler J.A."/>
            <person name="Scheffler B.E."/>
            <person name="Wendel J.F."/>
        </authorList>
    </citation>
    <scope>NUCLEOTIDE SEQUENCE [LARGE SCALE GENOMIC DNA]</scope>
    <source>
        <strain evidence="1">27</strain>
        <tissue evidence="1">Leaf</tissue>
    </source>
</reference>
<evidence type="ECO:0000313" key="1">
    <source>
        <dbReference type="EMBL" id="MBA0617213.1"/>
    </source>
</evidence>
<protein>
    <submittedName>
        <fullName evidence="1">Uncharacterized protein</fullName>
    </submittedName>
</protein>
<gene>
    <name evidence="1" type="ORF">Godav_026681</name>
</gene>
<organism evidence="1 2">
    <name type="scientific">Gossypium davidsonii</name>
    <name type="common">Davidson's cotton</name>
    <name type="synonym">Gossypium klotzschianum subsp. davidsonii</name>
    <dbReference type="NCBI Taxonomy" id="34287"/>
    <lineage>
        <taxon>Eukaryota</taxon>
        <taxon>Viridiplantae</taxon>
        <taxon>Streptophyta</taxon>
        <taxon>Embryophyta</taxon>
        <taxon>Tracheophyta</taxon>
        <taxon>Spermatophyta</taxon>
        <taxon>Magnoliopsida</taxon>
        <taxon>eudicotyledons</taxon>
        <taxon>Gunneridae</taxon>
        <taxon>Pentapetalae</taxon>
        <taxon>rosids</taxon>
        <taxon>malvids</taxon>
        <taxon>Malvales</taxon>
        <taxon>Malvaceae</taxon>
        <taxon>Malvoideae</taxon>
        <taxon>Gossypium</taxon>
    </lineage>
</organism>
<evidence type="ECO:0000313" key="2">
    <source>
        <dbReference type="Proteomes" id="UP000593561"/>
    </source>
</evidence>
<keyword evidence="2" id="KW-1185">Reference proteome</keyword>
<proteinExistence type="predicted"/>
<dbReference type="Proteomes" id="UP000593561">
    <property type="component" value="Unassembled WGS sequence"/>
</dbReference>
<dbReference type="AlphaFoldDB" id="A0A7J8RUA8"/>
<accession>A0A7J8RUA8</accession>
<comment type="caution">
    <text evidence="1">The sequence shown here is derived from an EMBL/GenBank/DDBJ whole genome shotgun (WGS) entry which is preliminary data.</text>
</comment>
<sequence>MKEVSLEKKKLKAKWNNWLVMKISKQELLS</sequence>
<dbReference type="EMBL" id="JABFAC010000007">
    <property type="protein sequence ID" value="MBA0617213.1"/>
    <property type="molecule type" value="Genomic_DNA"/>
</dbReference>
<name>A0A7J8RUA8_GOSDV</name>